<name>A0A1W0WR46_HYPEX</name>
<comment type="caution">
    <text evidence="2">The sequence shown here is derived from an EMBL/GenBank/DDBJ whole genome shotgun (WGS) entry which is preliminary data.</text>
</comment>
<dbReference type="AlphaFoldDB" id="A0A1W0WR46"/>
<keyword evidence="3" id="KW-1185">Reference proteome</keyword>
<proteinExistence type="predicted"/>
<organism evidence="2 3">
    <name type="scientific">Hypsibius exemplaris</name>
    <name type="common">Freshwater tardigrade</name>
    <dbReference type="NCBI Taxonomy" id="2072580"/>
    <lineage>
        <taxon>Eukaryota</taxon>
        <taxon>Metazoa</taxon>
        <taxon>Ecdysozoa</taxon>
        <taxon>Tardigrada</taxon>
        <taxon>Eutardigrada</taxon>
        <taxon>Parachela</taxon>
        <taxon>Hypsibioidea</taxon>
        <taxon>Hypsibiidae</taxon>
        <taxon>Hypsibius</taxon>
    </lineage>
</organism>
<dbReference type="EMBL" id="MTYJ01000058">
    <property type="protein sequence ID" value="OQV17623.1"/>
    <property type="molecule type" value="Genomic_DNA"/>
</dbReference>
<evidence type="ECO:0000256" key="1">
    <source>
        <dbReference type="SAM" id="Phobius"/>
    </source>
</evidence>
<evidence type="ECO:0000313" key="2">
    <source>
        <dbReference type="EMBL" id="OQV17623.1"/>
    </source>
</evidence>
<feature type="transmembrane region" description="Helical" evidence="1">
    <location>
        <begin position="210"/>
        <end position="232"/>
    </location>
</feature>
<dbReference type="Proteomes" id="UP000192578">
    <property type="component" value="Unassembled WGS sequence"/>
</dbReference>
<reference evidence="3" key="1">
    <citation type="submission" date="2017-01" db="EMBL/GenBank/DDBJ databases">
        <title>Comparative genomics of anhydrobiosis in the tardigrade Hypsibius dujardini.</title>
        <authorList>
            <person name="Yoshida Y."/>
            <person name="Koutsovoulos G."/>
            <person name="Laetsch D."/>
            <person name="Stevens L."/>
            <person name="Kumar S."/>
            <person name="Horikawa D."/>
            <person name="Ishino K."/>
            <person name="Komine S."/>
            <person name="Tomita M."/>
            <person name="Blaxter M."/>
            <person name="Arakawa K."/>
        </authorList>
    </citation>
    <scope>NUCLEOTIDE SEQUENCE [LARGE SCALE GENOMIC DNA]</scope>
    <source>
        <strain evidence="3">Z151</strain>
    </source>
</reference>
<keyword evidence="1" id="KW-0472">Membrane</keyword>
<feature type="transmembrane region" description="Helical" evidence="1">
    <location>
        <begin position="77"/>
        <end position="96"/>
    </location>
</feature>
<accession>A0A1W0WR46</accession>
<gene>
    <name evidence="2" type="ORF">BV898_08248</name>
</gene>
<evidence type="ECO:0008006" key="4">
    <source>
        <dbReference type="Google" id="ProtNLM"/>
    </source>
</evidence>
<feature type="transmembrane region" description="Helical" evidence="1">
    <location>
        <begin position="48"/>
        <end position="71"/>
    </location>
</feature>
<protein>
    <recommendedName>
        <fullName evidence="4">MARVEL domain-containing protein</fullName>
    </recommendedName>
</protein>
<keyword evidence="1" id="KW-1133">Transmembrane helix</keyword>
<keyword evidence="1" id="KW-0812">Transmembrane</keyword>
<sequence>MERDRETTTTTTVYDTRTGAVPVTVHPGVRYTETSSDVKARGCLSTCAGLQIVLGLIIIALEAACVGLYMYIEESAVGIWVGIFALIVGIFGLIAGGMGKSTGARRCIFLTELFLTLLLAAKAFAFFVASAAILATAAQYYSQYYGNTGYGGYGGVGNFGSFGSFFPGNYPGFYGSGSSYGGYGGYGGNNVFTSPQQQLQTLIGLKAALMILYLLLFLTAVIASALSCVNCCRGRSHKKKQMVMTVYPNGQSTVVQQHKA</sequence>
<feature type="transmembrane region" description="Helical" evidence="1">
    <location>
        <begin position="108"/>
        <end position="141"/>
    </location>
</feature>
<evidence type="ECO:0000313" key="3">
    <source>
        <dbReference type="Proteomes" id="UP000192578"/>
    </source>
</evidence>